<dbReference type="InterPro" id="IPR012902">
    <property type="entry name" value="N_methyl_site"/>
</dbReference>
<keyword evidence="1" id="KW-1133">Transmembrane helix</keyword>
<name>A0ABS8XEP9_9BURK</name>
<dbReference type="SUPFAM" id="SSF54523">
    <property type="entry name" value="Pili subunits"/>
    <property type="match status" value="1"/>
</dbReference>
<organism evidence="2 3">
    <name type="scientific">Pelomonas caseinilytica</name>
    <dbReference type="NCBI Taxonomy" id="2906763"/>
    <lineage>
        <taxon>Bacteria</taxon>
        <taxon>Pseudomonadati</taxon>
        <taxon>Pseudomonadota</taxon>
        <taxon>Betaproteobacteria</taxon>
        <taxon>Burkholderiales</taxon>
        <taxon>Sphaerotilaceae</taxon>
        <taxon>Roseateles</taxon>
    </lineage>
</organism>
<dbReference type="InterPro" id="IPR045584">
    <property type="entry name" value="Pilin-like"/>
</dbReference>
<dbReference type="Proteomes" id="UP001201463">
    <property type="component" value="Unassembled WGS sequence"/>
</dbReference>
<protein>
    <submittedName>
        <fullName evidence="2">Type II secretion system protein</fullName>
    </submittedName>
</protein>
<comment type="caution">
    <text evidence="2">The sequence shown here is derived from an EMBL/GenBank/DDBJ whole genome shotgun (WGS) entry which is preliminary data.</text>
</comment>
<evidence type="ECO:0000256" key="1">
    <source>
        <dbReference type="SAM" id="Phobius"/>
    </source>
</evidence>
<dbReference type="Gene3D" id="3.30.700.10">
    <property type="entry name" value="Glycoprotein, Type 4 Pilin"/>
    <property type="match status" value="1"/>
</dbReference>
<keyword evidence="1" id="KW-0472">Membrane</keyword>
<dbReference type="NCBIfam" id="TIGR02532">
    <property type="entry name" value="IV_pilin_GFxxxE"/>
    <property type="match status" value="1"/>
</dbReference>
<gene>
    <name evidence="2" type="ORF">LXT12_19225</name>
</gene>
<keyword evidence="1" id="KW-0812">Transmembrane</keyword>
<dbReference type="PROSITE" id="PS00409">
    <property type="entry name" value="PROKAR_NTER_METHYL"/>
    <property type="match status" value="1"/>
</dbReference>
<keyword evidence="3" id="KW-1185">Reference proteome</keyword>
<feature type="transmembrane region" description="Helical" evidence="1">
    <location>
        <begin position="27"/>
        <end position="47"/>
    </location>
</feature>
<evidence type="ECO:0000313" key="2">
    <source>
        <dbReference type="EMBL" id="MCE4539389.1"/>
    </source>
</evidence>
<proteinExistence type="predicted"/>
<sequence>MPLSPRLAAGWARRQAGLPNRGHSRGFTLIELILVIVITAALAVFALPKVVDTTLWRLRAFGDELQSRHQAMLRLALQQRRPIVETLSATGVSWAYGNGTAIATLPCPATESPCIAEGGSRTVTFNSANSGATTTSSAADLTVTVAHSSYSQAYVIAADTGLIYPLP</sequence>
<accession>A0ABS8XEP9</accession>
<reference evidence="2 3" key="1">
    <citation type="submission" date="2021-12" db="EMBL/GenBank/DDBJ databases">
        <title>Genome seq of p7.</title>
        <authorList>
            <person name="Seo T."/>
        </authorList>
    </citation>
    <scope>NUCLEOTIDE SEQUENCE [LARGE SCALE GENOMIC DNA]</scope>
    <source>
        <strain evidence="2 3">P7</strain>
    </source>
</reference>
<dbReference type="RefSeq" id="WP_233393905.1">
    <property type="nucleotide sequence ID" value="NZ_JAJTWT010000008.1"/>
</dbReference>
<dbReference type="Pfam" id="PF07963">
    <property type="entry name" value="N_methyl"/>
    <property type="match status" value="1"/>
</dbReference>
<evidence type="ECO:0000313" key="3">
    <source>
        <dbReference type="Proteomes" id="UP001201463"/>
    </source>
</evidence>
<dbReference type="EMBL" id="JAJTWT010000008">
    <property type="protein sequence ID" value="MCE4539389.1"/>
    <property type="molecule type" value="Genomic_DNA"/>
</dbReference>